<proteinExistence type="predicted"/>
<organism evidence="2 3">
    <name type="scientific">Arthrobotrys musiformis</name>
    <dbReference type="NCBI Taxonomy" id="47236"/>
    <lineage>
        <taxon>Eukaryota</taxon>
        <taxon>Fungi</taxon>
        <taxon>Dikarya</taxon>
        <taxon>Ascomycota</taxon>
        <taxon>Pezizomycotina</taxon>
        <taxon>Orbiliomycetes</taxon>
        <taxon>Orbiliales</taxon>
        <taxon>Orbiliaceae</taxon>
        <taxon>Arthrobotrys</taxon>
    </lineage>
</organism>
<dbReference type="Proteomes" id="UP001370758">
    <property type="component" value="Unassembled WGS sequence"/>
</dbReference>
<sequence>MSATHQTTLPRDYTSPTTSPSKLPQPLLLRDTTRPRGMTSYSLIPTAHCIVDAALQPYTERQLTQDIPNPKVPMEGHLNILTSLFTEESSARQGYSTGLHSSYRQLD</sequence>
<protein>
    <submittedName>
        <fullName evidence="2">Uncharacterized protein</fullName>
    </submittedName>
</protein>
<comment type="caution">
    <text evidence="2">The sequence shown here is derived from an EMBL/GenBank/DDBJ whole genome shotgun (WGS) entry which is preliminary data.</text>
</comment>
<feature type="region of interest" description="Disordered" evidence="1">
    <location>
        <begin position="1"/>
        <end position="39"/>
    </location>
</feature>
<evidence type="ECO:0000313" key="2">
    <source>
        <dbReference type="EMBL" id="KAK6501186.1"/>
    </source>
</evidence>
<gene>
    <name evidence="2" type="ORF">TWF481_009031</name>
</gene>
<accession>A0AAV9W2J2</accession>
<evidence type="ECO:0000313" key="3">
    <source>
        <dbReference type="Proteomes" id="UP001370758"/>
    </source>
</evidence>
<dbReference type="AlphaFoldDB" id="A0AAV9W2J2"/>
<reference evidence="2 3" key="1">
    <citation type="submission" date="2023-08" db="EMBL/GenBank/DDBJ databases">
        <authorList>
            <person name="Palmer J.M."/>
        </authorList>
    </citation>
    <scope>NUCLEOTIDE SEQUENCE [LARGE SCALE GENOMIC DNA]</scope>
    <source>
        <strain evidence="2 3">TWF481</strain>
    </source>
</reference>
<evidence type="ECO:0000256" key="1">
    <source>
        <dbReference type="SAM" id="MobiDB-lite"/>
    </source>
</evidence>
<keyword evidence="3" id="KW-1185">Reference proteome</keyword>
<name>A0AAV9W2J2_9PEZI</name>
<dbReference type="EMBL" id="JAVHJL010000006">
    <property type="protein sequence ID" value="KAK6501186.1"/>
    <property type="molecule type" value="Genomic_DNA"/>
</dbReference>
<feature type="compositionally biased region" description="Polar residues" evidence="1">
    <location>
        <begin position="1"/>
        <end position="22"/>
    </location>
</feature>